<evidence type="ECO:0000256" key="1">
    <source>
        <dbReference type="ARBA" id="ARBA00009922"/>
    </source>
</evidence>
<dbReference type="Pfam" id="PF00580">
    <property type="entry name" value="UvrD-helicase"/>
    <property type="match status" value="2"/>
</dbReference>
<dbReference type="FunFam" id="1.10.486.10:FF:000003">
    <property type="entry name" value="ATP-dependent DNA helicase"/>
    <property type="match status" value="1"/>
</dbReference>
<dbReference type="Pfam" id="PF21196">
    <property type="entry name" value="PcrA_UvrD_tudor"/>
    <property type="match status" value="1"/>
</dbReference>
<evidence type="ECO:0000256" key="12">
    <source>
        <dbReference type="ARBA" id="ARBA00048988"/>
    </source>
</evidence>
<keyword evidence="6 13" id="KW-0067">ATP-binding</keyword>
<keyword evidence="5 13" id="KW-0347">Helicase</keyword>
<dbReference type="InterPro" id="IPR027417">
    <property type="entry name" value="P-loop_NTPase"/>
</dbReference>
<evidence type="ECO:0000256" key="9">
    <source>
        <dbReference type="ARBA" id="ARBA00034617"/>
    </source>
</evidence>
<dbReference type="Gene3D" id="3.40.50.300">
    <property type="entry name" value="P-loop containing nucleotide triphosphate hydrolases"/>
    <property type="match status" value="3"/>
</dbReference>
<accession>A0A9D1THV6</accession>
<keyword evidence="8" id="KW-0413">Isomerase</keyword>
<gene>
    <name evidence="16" type="ORF">H9746_06505</name>
</gene>
<keyword evidence="7" id="KW-0238">DNA-binding</keyword>
<comment type="catalytic activity">
    <reaction evidence="12">
        <text>ATP + H2O = ADP + phosphate + H(+)</text>
        <dbReference type="Rhea" id="RHEA:13065"/>
        <dbReference type="ChEBI" id="CHEBI:15377"/>
        <dbReference type="ChEBI" id="CHEBI:15378"/>
        <dbReference type="ChEBI" id="CHEBI:30616"/>
        <dbReference type="ChEBI" id="CHEBI:43474"/>
        <dbReference type="ChEBI" id="CHEBI:456216"/>
        <dbReference type="EC" id="5.6.2.4"/>
    </reaction>
</comment>
<comment type="caution">
    <text evidence="16">The sequence shown here is derived from an EMBL/GenBank/DDBJ whole genome shotgun (WGS) entry which is preliminary data.</text>
</comment>
<dbReference type="PROSITE" id="PS51198">
    <property type="entry name" value="UVRD_HELICASE_ATP_BIND"/>
    <property type="match status" value="1"/>
</dbReference>
<evidence type="ECO:0000256" key="4">
    <source>
        <dbReference type="ARBA" id="ARBA00022801"/>
    </source>
</evidence>
<dbReference type="GO" id="GO:0005829">
    <property type="term" value="C:cytosol"/>
    <property type="evidence" value="ECO:0007669"/>
    <property type="project" value="TreeGrafter"/>
</dbReference>
<evidence type="ECO:0000256" key="8">
    <source>
        <dbReference type="ARBA" id="ARBA00023235"/>
    </source>
</evidence>
<dbReference type="FunFam" id="1.10.10.160:FF:000001">
    <property type="entry name" value="ATP-dependent DNA helicase"/>
    <property type="match status" value="1"/>
</dbReference>
<dbReference type="Gene3D" id="1.10.10.160">
    <property type="match status" value="1"/>
</dbReference>
<evidence type="ECO:0000256" key="6">
    <source>
        <dbReference type="ARBA" id="ARBA00022840"/>
    </source>
</evidence>
<dbReference type="CDD" id="cd17932">
    <property type="entry name" value="DEXQc_UvrD"/>
    <property type="match status" value="1"/>
</dbReference>
<reference evidence="16" key="2">
    <citation type="submission" date="2021-04" db="EMBL/GenBank/DDBJ databases">
        <authorList>
            <person name="Gilroy R."/>
        </authorList>
    </citation>
    <scope>NUCLEOTIDE SEQUENCE</scope>
    <source>
        <strain evidence="16">CHK193-4272</strain>
    </source>
</reference>
<dbReference type="GO" id="GO:0033202">
    <property type="term" value="C:DNA helicase complex"/>
    <property type="evidence" value="ECO:0007669"/>
    <property type="project" value="TreeGrafter"/>
</dbReference>
<dbReference type="InterPro" id="IPR000212">
    <property type="entry name" value="DNA_helicase_UvrD/REP"/>
</dbReference>
<dbReference type="EC" id="5.6.2.4" evidence="10"/>
<evidence type="ECO:0000256" key="3">
    <source>
        <dbReference type="ARBA" id="ARBA00022741"/>
    </source>
</evidence>
<comment type="similarity">
    <text evidence="1">Belongs to the helicase family. UvrD subfamily.</text>
</comment>
<dbReference type="GO" id="GO:0003677">
    <property type="term" value="F:DNA binding"/>
    <property type="evidence" value="ECO:0007669"/>
    <property type="project" value="UniProtKB-KW"/>
</dbReference>
<feature type="domain" description="UvrD-like helicase C-terminal" evidence="15">
    <location>
        <begin position="343"/>
        <end position="616"/>
    </location>
</feature>
<dbReference type="GO" id="GO:0016787">
    <property type="term" value="F:hydrolase activity"/>
    <property type="evidence" value="ECO:0007669"/>
    <property type="project" value="UniProtKB-UniRule"/>
</dbReference>
<evidence type="ECO:0000313" key="17">
    <source>
        <dbReference type="Proteomes" id="UP000886808"/>
    </source>
</evidence>
<dbReference type="InterPro" id="IPR013986">
    <property type="entry name" value="DExx_box_DNA_helicase_dom_sf"/>
</dbReference>
<reference evidence="16" key="1">
    <citation type="journal article" date="2021" name="PeerJ">
        <title>Extensive microbial diversity within the chicken gut microbiome revealed by metagenomics and culture.</title>
        <authorList>
            <person name="Gilroy R."/>
            <person name="Ravi A."/>
            <person name="Getino M."/>
            <person name="Pursley I."/>
            <person name="Horton D.L."/>
            <person name="Alikhan N.F."/>
            <person name="Baker D."/>
            <person name="Gharbi K."/>
            <person name="Hall N."/>
            <person name="Watson M."/>
            <person name="Adriaenssens E.M."/>
            <person name="Foster-Nyarko E."/>
            <person name="Jarju S."/>
            <person name="Secka A."/>
            <person name="Antonio M."/>
            <person name="Oren A."/>
            <person name="Chaudhuri R.R."/>
            <person name="La Ragione R."/>
            <person name="Hildebrand F."/>
            <person name="Pallen M.J."/>
        </authorList>
    </citation>
    <scope>NUCLEOTIDE SEQUENCE</scope>
    <source>
        <strain evidence="16">CHK193-4272</strain>
    </source>
</reference>
<dbReference type="PANTHER" id="PTHR11070">
    <property type="entry name" value="UVRD / RECB / PCRA DNA HELICASE FAMILY MEMBER"/>
    <property type="match status" value="1"/>
</dbReference>
<feature type="binding site" evidence="13">
    <location>
        <begin position="42"/>
        <end position="49"/>
    </location>
    <ligand>
        <name>ATP</name>
        <dbReference type="ChEBI" id="CHEBI:30616"/>
    </ligand>
</feature>
<evidence type="ECO:0000256" key="11">
    <source>
        <dbReference type="ARBA" id="ARBA00034900"/>
    </source>
</evidence>
<dbReference type="PANTHER" id="PTHR11070:SF2">
    <property type="entry name" value="ATP-DEPENDENT DNA HELICASE SRS2"/>
    <property type="match status" value="1"/>
</dbReference>
<evidence type="ECO:0000256" key="7">
    <source>
        <dbReference type="ARBA" id="ARBA00023125"/>
    </source>
</evidence>
<dbReference type="InterPro" id="IPR014016">
    <property type="entry name" value="UvrD-like_ATP-bd"/>
</dbReference>
<evidence type="ECO:0000256" key="13">
    <source>
        <dbReference type="PROSITE-ProRule" id="PRU00560"/>
    </source>
</evidence>
<dbReference type="Pfam" id="PF13361">
    <property type="entry name" value="UvrD_C"/>
    <property type="match status" value="1"/>
</dbReference>
<keyword evidence="3 13" id="KW-0547">Nucleotide-binding</keyword>
<organism evidence="16 17">
    <name type="scientific">Candidatus Butyricicoccus avistercoris</name>
    <dbReference type="NCBI Taxonomy" id="2838518"/>
    <lineage>
        <taxon>Bacteria</taxon>
        <taxon>Bacillati</taxon>
        <taxon>Bacillota</taxon>
        <taxon>Clostridia</taxon>
        <taxon>Eubacteriales</taxon>
        <taxon>Butyricicoccaceae</taxon>
        <taxon>Butyricicoccus</taxon>
    </lineage>
</organism>
<evidence type="ECO:0000259" key="15">
    <source>
        <dbReference type="PROSITE" id="PS51217"/>
    </source>
</evidence>
<evidence type="ECO:0000313" key="16">
    <source>
        <dbReference type="EMBL" id="HIV62472.1"/>
    </source>
</evidence>
<evidence type="ECO:0000256" key="2">
    <source>
        <dbReference type="ARBA" id="ARBA00014807"/>
    </source>
</evidence>
<sequence length="802" mass="92032">MTKFDIQYSAIRKAIIERKFASLNEMQRSAVMQTEGPLLILAGAGSGKTTVLINRIINILRFGKESDFAPQNATEEDLRFLMDYLNNPLEENREKAEKLCAVEPAKPWEVIAITFTNKAARELKERLTRAIGERDSMAVWAYAFHTACLRILRRDIEKIGYKDNFTIYDEDDKKRVITDILKQLNMDDKAFDPKKMMNEISMAKDNLISARLYAVQAAGDYYKGKVSDVYTLYQKKMKEANALDFDDIIMKTVELLRDNQDIREYYQQKFRYVLVDEYQDTNHAQYVLTSLLAGGKNNLCVVGDDDQSIYKFRGATIANILEFEQQYPDAKTIRLEQNYRSTDTILCAANEIIRNNLNRKGKELWTDNSGGNKIKLHRSDTQEGEASYIAECIVEGVEKGMKWSDFAVLYRNNALSNSLEGAFRRNSIPYRIYKGRDFFSRAEIRDMFAYLWVIENPSDTLRLKRIVNVPARKIGDRSIELAEDEAARNGISLYEVLQNAKNYQSISRSSNAMLKFIEIIEDLRDKRDVLALPELYDEMLDKTGYAEMLENKGDVESQNRLDNIMELKSTIIEYSENSENPTLSGFLEDMALYTDADKTSEDEDAVLMMTMHSAKGLEFPVVFLSGMEEGLFPSFRSTENDELLEEERRLCYVAVTRAKNQLHITCTERRMLYGRTQYARPSRFLEEIPENLIDSNISKRQQMQQAMIDKQESDYKQKNANVIAQAYKTAAYIEKKAASIPLTSAQTSLFNVGDRVKHRAFGEGLITSSKPMGGDFLLEIAFDTKGTKRLLSKSASQFMTKI</sequence>
<dbReference type="GO" id="GO:0009314">
    <property type="term" value="P:response to radiation"/>
    <property type="evidence" value="ECO:0007669"/>
    <property type="project" value="UniProtKB-ARBA"/>
</dbReference>
<dbReference type="SUPFAM" id="SSF52540">
    <property type="entry name" value="P-loop containing nucleoside triphosphate hydrolases"/>
    <property type="match status" value="1"/>
</dbReference>
<dbReference type="Proteomes" id="UP000886808">
    <property type="component" value="Unassembled WGS sequence"/>
</dbReference>
<dbReference type="GO" id="GO:0000725">
    <property type="term" value="P:recombinational repair"/>
    <property type="evidence" value="ECO:0007669"/>
    <property type="project" value="TreeGrafter"/>
</dbReference>
<evidence type="ECO:0000256" key="5">
    <source>
        <dbReference type="ARBA" id="ARBA00022806"/>
    </source>
</evidence>
<protein>
    <recommendedName>
        <fullName evidence="2">ATP-dependent DNA helicase PcrA</fullName>
        <ecNumber evidence="10">5.6.2.4</ecNumber>
    </recommendedName>
    <alternativeName>
        <fullName evidence="11">DNA 3'-5' helicase PcrA</fullName>
    </alternativeName>
</protein>
<dbReference type="Gene3D" id="1.10.486.10">
    <property type="entry name" value="PCRA, domain 4"/>
    <property type="match status" value="1"/>
</dbReference>
<evidence type="ECO:0000256" key="10">
    <source>
        <dbReference type="ARBA" id="ARBA00034808"/>
    </source>
</evidence>
<dbReference type="GO" id="GO:0043138">
    <property type="term" value="F:3'-5' DNA helicase activity"/>
    <property type="evidence" value="ECO:0007669"/>
    <property type="project" value="UniProtKB-EC"/>
</dbReference>
<dbReference type="InterPro" id="IPR014017">
    <property type="entry name" value="DNA_helicase_UvrD-like_C"/>
</dbReference>
<name>A0A9D1THV6_9FIRM</name>
<dbReference type="CDD" id="cd18807">
    <property type="entry name" value="SF1_C_UvrD"/>
    <property type="match status" value="1"/>
</dbReference>
<dbReference type="AlphaFoldDB" id="A0A9D1THV6"/>
<comment type="catalytic activity">
    <reaction evidence="9">
        <text>Couples ATP hydrolysis with the unwinding of duplex DNA by translocating in the 3'-5' direction.</text>
        <dbReference type="EC" id="5.6.2.4"/>
    </reaction>
</comment>
<dbReference type="EMBL" id="DXIE01000035">
    <property type="protein sequence ID" value="HIV62472.1"/>
    <property type="molecule type" value="Genomic_DNA"/>
</dbReference>
<evidence type="ECO:0000259" key="14">
    <source>
        <dbReference type="PROSITE" id="PS51198"/>
    </source>
</evidence>
<dbReference type="GO" id="GO:0005524">
    <property type="term" value="F:ATP binding"/>
    <property type="evidence" value="ECO:0007669"/>
    <property type="project" value="UniProtKB-UniRule"/>
</dbReference>
<proteinExistence type="inferred from homology"/>
<dbReference type="PROSITE" id="PS51217">
    <property type="entry name" value="UVRD_HELICASE_CTER"/>
    <property type="match status" value="1"/>
</dbReference>
<keyword evidence="4 13" id="KW-0378">Hydrolase</keyword>
<feature type="domain" description="UvrD-like helicase ATP-binding" evidence="14">
    <location>
        <begin position="21"/>
        <end position="342"/>
    </location>
</feature>